<dbReference type="SUPFAM" id="SSF55103">
    <property type="entry name" value="FAD-linked oxidases, C-terminal domain"/>
    <property type="match status" value="1"/>
</dbReference>
<feature type="domain" description="FAD-binding PCMH-type" evidence="7">
    <location>
        <begin position="66"/>
        <end position="245"/>
    </location>
</feature>
<evidence type="ECO:0000256" key="3">
    <source>
        <dbReference type="ARBA" id="ARBA00022630"/>
    </source>
</evidence>
<dbReference type="FunFam" id="3.30.43.10:FF:000011">
    <property type="entry name" value="D-lactate dehydrogenase (Cytochrome)"/>
    <property type="match status" value="1"/>
</dbReference>
<dbReference type="GO" id="GO:0071949">
    <property type="term" value="F:FAD binding"/>
    <property type="evidence" value="ECO:0007669"/>
    <property type="project" value="InterPro"/>
</dbReference>
<dbReference type="Proteomes" id="UP001472866">
    <property type="component" value="Chromosome 07"/>
</dbReference>
<evidence type="ECO:0000256" key="1">
    <source>
        <dbReference type="ARBA" id="ARBA00001974"/>
    </source>
</evidence>
<keyword evidence="4" id="KW-0274">FAD</keyword>
<evidence type="ECO:0000256" key="6">
    <source>
        <dbReference type="ARBA" id="ARBA00039003"/>
    </source>
</evidence>
<keyword evidence="9" id="KW-1185">Reference proteome</keyword>
<dbReference type="Gene3D" id="3.30.70.2190">
    <property type="match status" value="1"/>
</dbReference>
<dbReference type="Gene3D" id="1.10.45.10">
    <property type="entry name" value="Vanillyl-alcohol Oxidase, Chain A, domain 4"/>
    <property type="match status" value="1"/>
</dbReference>
<dbReference type="InterPro" id="IPR016167">
    <property type="entry name" value="FAD-bd_PCMH_sub1"/>
</dbReference>
<evidence type="ECO:0000256" key="2">
    <source>
        <dbReference type="ARBA" id="ARBA00008000"/>
    </source>
</evidence>
<dbReference type="Pfam" id="PF01565">
    <property type="entry name" value="FAD_binding_4"/>
    <property type="match status" value="1"/>
</dbReference>
<dbReference type="AlphaFoldDB" id="A0AAX4PAU7"/>
<evidence type="ECO:0000256" key="4">
    <source>
        <dbReference type="ARBA" id="ARBA00022827"/>
    </source>
</evidence>
<dbReference type="InterPro" id="IPR004113">
    <property type="entry name" value="FAD-bd_oxidored_4_C"/>
</dbReference>
<keyword evidence="3" id="KW-0285">Flavoprotein</keyword>
<dbReference type="GO" id="GO:0051990">
    <property type="term" value="F:(R)-2-hydroxyglutarate dehydrogenase activity"/>
    <property type="evidence" value="ECO:0007669"/>
    <property type="project" value="UniProtKB-EC"/>
</dbReference>
<comment type="similarity">
    <text evidence="2">Belongs to the FAD-binding oxidoreductase/transferase type 4 family.</text>
</comment>
<dbReference type="InterPro" id="IPR006094">
    <property type="entry name" value="Oxid_FAD_bind_N"/>
</dbReference>
<dbReference type="Pfam" id="PF02913">
    <property type="entry name" value="FAD-oxidase_C"/>
    <property type="match status" value="1"/>
</dbReference>
<evidence type="ECO:0000313" key="8">
    <source>
        <dbReference type="EMBL" id="WZN63243.1"/>
    </source>
</evidence>
<dbReference type="Gene3D" id="3.30.70.2740">
    <property type="match status" value="1"/>
</dbReference>
<name>A0AAX4PAU7_9CHLO</name>
<dbReference type="FunFam" id="3.30.70.2190:FF:000001">
    <property type="entry name" value="D-2-hydroxyglutarate dehydrogenase mitochondrial"/>
    <property type="match status" value="1"/>
</dbReference>
<evidence type="ECO:0000313" key="9">
    <source>
        <dbReference type="Proteomes" id="UP001472866"/>
    </source>
</evidence>
<dbReference type="Gene3D" id="3.30.465.10">
    <property type="match status" value="1"/>
</dbReference>
<keyword evidence="5" id="KW-0560">Oxidoreductase</keyword>
<dbReference type="FunFam" id="3.30.465.10:FF:000001">
    <property type="entry name" value="D-2-hydroxyglutarate dehydrogenase, mitochondrial"/>
    <property type="match status" value="1"/>
</dbReference>
<dbReference type="PROSITE" id="PS51387">
    <property type="entry name" value="FAD_PCMH"/>
    <property type="match status" value="1"/>
</dbReference>
<dbReference type="EC" id="1.1.99.39" evidence="6"/>
<dbReference type="GO" id="GO:0005739">
    <property type="term" value="C:mitochondrion"/>
    <property type="evidence" value="ECO:0007669"/>
    <property type="project" value="TreeGrafter"/>
</dbReference>
<dbReference type="InterPro" id="IPR016164">
    <property type="entry name" value="FAD-linked_Oxase-like_C"/>
</dbReference>
<dbReference type="InterPro" id="IPR016171">
    <property type="entry name" value="Vanillyl_alc_oxidase_C-sub2"/>
</dbReference>
<dbReference type="InterPro" id="IPR016166">
    <property type="entry name" value="FAD-bd_PCMH"/>
</dbReference>
<dbReference type="InterPro" id="IPR016169">
    <property type="entry name" value="FAD-bd_PCMH_sub2"/>
</dbReference>
<dbReference type="InterPro" id="IPR051264">
    <property type="entry name" value="FAD-oxidored/transferase_4"/>
</dbReference>
<dbReference type="FunFam" id="1.10.45.10:FF:000001">
    <property type="entry name" value="D-lactate dehydrogenase mitochondrial"/>
    <property type="match status" value="1"/>
</dbReference>
<comment type="cofactor">
    <cofactor evidence="1">
        <name>FAD</name>
        <dbReference type="ChEBI" id="CHEBI:57692"/>
    </cofactor>
</comment>
<dbReference type="SUPFAM" id="SSF56176">
    <property type="entry name" value="FAD-binding/transporter-associated domain-like"/>
    <property type="match status" value="1"/>
</dbReference>
<organism evidence="8 9">
    <name type="scientific">Chloropicon roscoffensis</name>
    <dbReference type="NCBI Taxonomy" id="1461544"/>
    <lineage>
        <taxon>Eukaryota</taxon>
        <taxon>Viridiplantae</taxon>
        <taxon>Chlorophyta</taxon>
        <taxon>Chloropicophyceae</taxon>
        <taxon>Chloropicales</taxon>
        <taxon>Chloropicaceae</taxon>
        <taxon>Chloropicon</taxon>
    </lineage>
</organism>
<protein>
    <recommendedName>
        <fullName evidence="6">D-2-hydroxyglutarate dehydrogenase</fullName>
        <ecNumber evidence="6">1.1.99.39</ecNumber>
    </recommendedName>
</protein>
<evidence type="ECO:0000256" key="5">
    <source>
        <dbReference type="ARBA" id="ARBA00023002"/>
    </source>
</evidence>
<dbReference type="FunFam" id="3.30.70.2740:FF:000002">
    <property type="entry name" value="D-2-hydroxyglutarate dehydrogenase mitochondrial"/>
    <property type="match status" value="1"/>
</dbReference>
<evidence type="ECO:0000259" key="7">
    <source>
        <dbReference type="PROSITE" id="PS51387"/>
    </source>
</evidence>
<dbReference type="Gene3D" id="3.30.43.10">
    <property type="entry name" value="Uridine Diphospho-n-acetylenolpyruvylglucosamine Reductase, domain 2"/>
    <property type="match status" value="1"/>
</dbReference>
<dbReference type="PANTHER" id="PTHR43716:SF1">
    <property type="entry name" value="D-2-HYDROXYGLUTARATE DEHYDROGENASE, MITOCHONDRIAL"/>
    <property type="match status" value="1"/>
</dbReference>
<dbReference type="EMBL" id="CP151507">
    <property type="protein sequence ID" value="WZN63243.1"/>
    <property type="molecule type" value="Genomic_DNA"/>
</dbReference>
<sequence>MSARGSVASLARRCLATTARPVVRGDFSEITAGDLETFTSILGDPKHVVTDADDLLPFNRDWMNKYEGKSRLALRPKTTEEVSRIMRHCSERNLAVVPQGGNTGLVGGSVPVFDEVVVSMARMDEIRSIDPLAGVMVCQAGCILQHLDETLAREGLMMPLDLGAKGSCHIGGNISTNAGGIRYLRYGSLHGSVLGLEVVLASGEILDVLKPLRKDTTGYDLKQLFIGAEGTLGLVTAAAIHCPPRPKAKNATFLSCDSFPRVLETFRRAKADLGEILSAFEFLDKESLDLATRTFADVKNPLEGSSDGFYVLIETSGSDEAHDAEKLQSFLESSLEAGAITNGAVAQDVTQFRAFWRVREGVPEALNTHGAMYKYDLSVPQAQMYDLVEETRDRVGGMAYTVGYGHLGDGNLHLNCVADAYSDELSSRIEPFVYERTAELGGSVSAEHGLGQMKASCIGYTKSDSAVEMMKLVKRTFDPKGILNPYKVLPSSN</sequence>
<proteinExistence type="inferred from homology"/>
<gene>
    <name evidence="8" type="ORF">HKI87_07g47910</name>
</gene>
<dbReference type="PANTHER" id="PTHR43716">
    <property type="entry name" value="D-2-HYDROXYGLUTARATE DEHYDROGENASE, MITOCHONDRIAL"/>
    <property type="match status" value="1"/>
</dbReference>
<dbReference type="InterPro" id="IPR036318">
    <property type="entry name" value="FAD-bd_PCMH-like_sf"/>
</dbReference>
<accession>A0AAX4PAU7</accession>
<reference evidence="8 9" key="1">
    <citation type="submission" date="2024-03" db="EMBL/GenBank/DDBJ databases">
        <title>Complete genome sequence of the green alga Chloropicon roscoffensis RCC1871.</title>
        <authorList>
            <person name="Lemieux C."/>
            <person name="Pombert J.-F."/>
            <person name="Otis C."/>
            <person name="Turmel M."/>
        </authorList>
    </citation>
    <scope>NUCLEOTIDE SEQUENCE [LARGE SCALE GENOMIC DNA]</scope>
    <source>
        <strain evidence="8 9">RCC1871</strain>
    </source>
</reference>